<protein>
    <submittedName>
        <fullName evidence="1">Uncharacterized protein</fullName>
    </submittedName>
</protein>
<organism evidence="1 2">
    <name type="scientific">Caerostris extrusa</name>
    <name type="common">Bark spider</name>
    <name type="synonym">Caerostris bankana</name>
    <dbReference type="NCBI Taxonomy" id="172846"/>
    <lineage>
        <taxon>Eukaryota</taxon>
        <taxon>Metazoa</taxon>
        <taxon>Ecdysozoa</taxon>
        <taxon>Arthropoda</taxon>
        <taxon>Chelicerata</taxon>
        <taxon>Arachnida</taxon>
        <taxon>Araneae</taxon>
        <taxon>Araneomorphae</taxon>
        <taxon>Entelegynae</taxon>
        <taxon>Araneoidea</taxon>
        <taxon>Araneidae</taxon>
        <taxon>Caerostris</taxon>
    </lineage>
</organism>
<gene>
    <name evidence="1" type="ORF">CEXT_79921</name>
</gene>
<dbReference type="EMBL" id="BPLR01011127">
    <property type="protein sequence ID" value="GIY44326.1"/>
    <property type="molecule type" value="Genomic_DNA"/>
</dbReference>
<reference evidence="1 2" key="1">
    <citation type="submission" date="2021-06" db="EMBL/GenBank/DDBJ databases">
        <title>Caerostris extrusa draft genome.</title>
        <authorList>
            <person name="Kono N."/>
            <person name="Arakawa K."/>
        </authorList>
    </citation>
    <scope>NUCLEOTIDE SEQUENCE [LARGE SCALE GENOMIC DNA]</scope>
</reference>
<evidence type="ECO:0000313" key="2">
    <source>
        <dbReference type="Proteomes" id="UP001054945"/>
    </source>
</evidence>
<sequence>MANAKASGNALSGHLRCFREHQEEKERCNWPSTPYILIYIRVMSRNGVGGSSPYPYPLPVICRFAFVSAFCEWRSGYEFHFGWWDGLIRVKRRFLRFGDEEK</sequence>
<dbReference type="Proteomes" id="UP001054945">
    <property type="component" value="Unassembled WGS sequence"/>
</dbReference>
<accession>A0AAV4TGN4</accession>
<evidence type="ECO:0000313" key="1">
    <source>
        <dbReference type="EMBL" id="GIY44326.1"/>
    </source>
</evidence>
<name>A0AAV4TGN4_CAEEX</name>
<keyword evidence="2" id="KW-1185">Reference proteome</keyword>
<dbReference type="AlphaFoldDB" id="A0AAV4TGN4"/>
<proteinExistence type="predicted"/>
<comment type="caution">
    <text evidence="1">The sequence shown here is derived from an EMBL/GenBank/DDBJ whole genome shotgun (WGS) entry which is preliminary data.</text>
</comment>